<feature type="signal peptide" evidence="2">
    <location>
        <begin position="1"/>
        <end position="29"/>
    </location>
</feature>
<sequence>MPIRQRAARAVLSSMVAVAVAGGALSAAAAPAPKPICYSRAEHAAEQLIRLHTEMMVVGLTCQSVVPEQNPFGKYHEFTVKNRAAISSSEALLIDHFRKTKSGNATRSFDTYRTELANEVSRRSATIGVGVYCSELVDRVKNAVTLTADDLKILTSDEKTAGLLLLSSRPLCDVKVASMPDSVTTASAPQRGKPAKEATPASSKPPAKPAKAPTKPSTKAADAGKPQTVTTAQKP</sequence>
<evidence type="ECO:0000313" key="3">
    <source>
        <dbReference type="EMBL" id="NYZ18860.1"/>
    </source>
</evidence>
<gene>
    <name evidence="3" type="ORF">HND93_03985</name>
</gene>
<reference evidence="3 4" key="1">
    <citation type="submission" date="2020-05" db="EMBL/GenBank/DDBJ databases">
        <title>Azospirillum oleiclasticum sp. nov, a nitrogen-fixing and heavy crude oil-emulsifying bacterium isolated from the crude oil of Yumen Oilfield.</title>
        <authorList>
            <person name="Wu D."/>
            <person name="Cai M."/>
            <person name="Zhang X."/>
        </authorList>
    </citation>
    <scope>NUCLEOTIDE SEQUENCE [LARGE SCALE GENOMIC DNA]</scope>
    <source>
        <strain evidence="3 4">ROY-1-1-2</strain>
    </source>
</reference>
<comment type="caution">
    <text evidence="3">The sequence shown here is derived from an EMBL/GenBank/DDBJ whole genome shotgun (WGS) entry which is preliminary data.</text>
</comment>
<keyword evidence="4" id="KW-1185">Reference proteome</keyword>
<proteinExistence type="predicted"/>
<evidence type="ECO:0008006" key="5">
    <source>
        <dbReference type="Google" id="ProtNLM"/>
    </source>
</evidence>
<evidence type="ECO:0000313" key="4">
    <source>
        <dbReference type="Proteomes" id="UP000584642"/>
    </source>
</evidence>
<feature type="region of interest" description="Disordered" evidence="1">
    <location>
        <begin position="183"/>
        <end position="235"/>
    </location>
</feature>
<accession>A0ABX2T856</accession>
<dbReference type="EMBL" id="JABFDB010000001">
    <property type="protein sequence ID" value="NYZ18860.1"/>
    <property type="molecule type" value="Genomic_DNA"/>
</dbReference>
<feature type="compositionally biased region" description="Low complexity" evidence="1">
    <location>
        <begin position="197"/>
        <end position="221"/>
    </location>
</feature>
<keyword evidence="2" id="KW-0732">Signal</keyword>
<dbReference type="RefSeq" id="WP_180280564.1">
    <property type="nucleotide sequence ID" value="NZ_JABFDB010000001.1"/>
</dbReference>
<evidence type="ECO:0000256" key="1">
    <source>
        <dbReference type="SAM" id="MobiDB-lite"/>
    </source>
</evidence>
<organism evidence="3 4">
    <name type="scientific">Azospirillum oleiclasticum</name>
    <dbReference type="NCBI Taxonomy" id="2735135"/>
    <lineage>
        <taxon>Bacteria</taxon>
        <taxon>Pseudomonadati</taxon>
        <taxon>Pseudomonadota</taxon>
        <taxon>Alphaproteobacteria</taxon>
        <taxon>Rhodospirillales</taxon>
        <taxon>Azospirillaceae</taxon>
        <taxon>Azospirillum</taxon>
    </lineage>
</organism>
<protein>
    <recommendedName>
        <fullName evidence="5">Secreted protein</fullName>
    </recommendedName>
</protein>
<name>A0ABX2T856_9PROT</name>
<feature type="chain" id="PRO_5046011446" description="Secreted protein" evidence="2">
    <location>
        <begin position="30"/>
        <end position="235"/>
    </location>
</feature>
<evidence type="ECO:0000256" key="2">
    <source>
        <dbReference type="SAM" id="SignalP"/>
    </source>
</evidence>
<dbReference type="Proteomes" id="UP000584642">
    <property type="component" value="Unassembled WGS sequence"/>
</dbReference>